<sequence length="65" mass="7629">MVYNWRTMVYELYDTEDKPKPKGSSYRLTKDEKARLKDLADRQGQNSINGLLRLLARAKKVTIQL</sequence>
<reference evidence="1" key="1">
    <citation type="journal article" date="2015" name="Nature">
        <title>Complex archaea that bridge the gap between prokaryotes and eukaryotes.</title>
        <authorList>
            <person name="Spang A."/>
            <person name="Saw J.H."/>
            <person name="Jorgensen S.L."/>
            <person name="Zaremba-Niedzwiedzka K."/>
            <person name="Martijn J."/>
            <person name="Lind A.E."/>
            <person name="van Eijk R."/>
            <person name="Schleper C."/>
            <person name="Guy L."/>
            <person name="Ettema T.J."/>
        </authorList>
    </citation>
    <scope>NUCLEOTIDE SEQUENCE</scope>
</reference>
<proteinExistence type="predicted"/>
<name>A0A0F9L8V6_9ZZZZ</name>
<organism evidence="1">
    <name type="scientific">marine sediment metagenome</name>
    <dbReference type="NCBI Taxonomy" id="412755"/>
    <lineage>
        <taxon>unclassified sequences</taxon>
        <taxon>metagenomes</taxon>
        <taxon>ecological metagenomes</taxon>
    </lineage>
</organism>
<dbReference type="AlphaFoldDB" id="A0A0F9L8V6"/>
<comment type="caution">
    <text evidence="1">The sequence shown here is derived from an EMBL/GenBank/DDBJ whole genome shotgun (WGS) entry which is preliminary data.</text>
</comment>
<accession>A0A0F9L8V6</accession>
<gene>
    <name evidence="1" type="ORF">LCGC14_1609920</name>
</gene>
<protein>
    <submittedName>
        <fullName evidence="1">Uncharacterized protein</fullName>
    </submittedName>
</protein>
<dbReference type="EMBL" id="LAZR01013019">
    <property type="protein sequence ID" value="KKM23960.1"/>
    <property type="molecule type" value="Genomic_DNA"/>
</dbReference>
<evidence type="ECO:0000313" key="1">
    <source>
        <dbReference type="EMBL" id="KKM23960.1"/>
    </source>
</evidence>